<sequence length="179" mass="20149">MKIEQWDGDEKQLLAIAGLCADAFAEPPYEEDPVRSLVEFPERVRRYAVEKPEFRLFHASEHGEVLGFVLGTGIGPGDWWWNRLNETLAEPHRTLWLDQQQFAIAELVVKASARRSGVGRALMKEVLADLPYDSALLACYPNAVAPQRLYASLGWTVIDPHARVSETHPTQIMGVKLRA</sequence>
<proteinExistence type="predicted"/>
<evidence type="ECO:0000313" key="2">
    <source>
        <dbReference type="EMBL" id="MDQ0648294.1"/>
    </source>
</evidence>
<dbReference type="Gene3D" id="3.40.630.30">
    <property type="match status" value="1"/>
</dbReference>
<comment type="caution">
    <text evidence="2">The sequence shown here is derived from an EMBL/GenBank/DDBJ whole genome shotgun (WGS) entry which is preliminary data.</text>
</comment>
<dbReference type="AlphaFoldDB" id="A0AAW8EZK4"/>
<keyword evidence="2" id="KW-0687">Ribonucleoprotein</keyword>
<accession>A0AAW8EZK4</accession>
<reference evidence="2 3" key="1">
    <citation type="submission" date="2023-07" db="EMBL/GenBank/DDBJ databases">
        <title>Comparative genomics of wheat-associated soil bacteria to identify genetic determinants of phenazine resistance.</title>
        <authorList>
            <person name="Mouncey N."/>
        </authorList>
    </citation>
    <scope>NUCLEOTIDE SEQUENCE [LARGE SCALE GENOMIC DNA]</scope>
    <source>
        <strain evidence="2 3">W4I9-1</strain>
    </source>
</reference>
<keyword evidence="3" id="KW-1185">Reference proteome</keyword>
<dbReference type="Pfam" id="PF00583">
    <property type="entry name" value="Acetyltransf_1"/>
    <property type="match status" value="1"/>
</dbReference>
<dbReference type="SUPFAM" id="SSF55729">
    <property type="entry name" value="Acyl-CoA N-acyltransferases (Nat)"/>
    <property type="match status" value="1"/>
</dbReference>
<dbReference type="CDD" id="cd04301">
    <property type="entry name" value="NAT_SF"/>
    <property type="match status" value="1"/>
</dbReference>
<evidence type="ECO:0000259" key="1">
    <source>
        <dbReference type="PROSITE" id="PS51186"/>
    </source>
</evidence>
<dbReference type="PROSITE" id="PS51186">
    <property type="entry name" value="GNAT"/>
    <property type="match status" value="1"/>
</dbReference>
<name>A0AAW8EZK4_9MICO</name>
<evidence type="ECO:0000313" key="3">
    <source>
        <dbReference type="Proteomes" id="UP001244427"/>
    </source>
</evidence>
<organism evidence="2 3">
    <name type="scientific">Microbacterium natoriense</name>
    <dbReference type="NCBI Taxonomy" id="284570"/>
    <lineage>
        <taxon>Bacteria</taxon>
        <taxon>Bacillati</taxon>
        <taxon>Actinomycetota</taxon>
        <taxon>Actinomycetes</taxon>
        <taxon>Micrococcales</taxon>
        <taxon>Microbacteriaceae</taxon>
        <taxon>Microbacterium</taxon>
    </lineage>
</organism>
<dbReference type="GO" id="GO:0005840">
    <property type="term" value="C:ribosome"/>
    <property type="evidence" value="ECO:0007669"/>
    <property type="project" value="UniProtKB-KW"/>
</dbReference>
<feature type="domain" description="N-acetyltransferase" evidence="1">
    <location>
        <begin position="3"/>
        <end position="178"/>
    </location>
</feature>
<dbReference type="InterPro" id="IPR000182">
    <property type="entry name" value="GNAT_dom"/>
</dbReference>
<keyword evidence="2" id="KW-0689">Ribosomal protein</keyword>
<dbReference type="EMBL" id="JAUSXV010000001">
    <property type="protein sequence ID" value="MDQ0648294.1"/>
    <property type="molecule type" value="Genomic_DNA"/>
</dbReference>
<dbReference type="GO" id="GO:0016747">
    <property type="term" value="F:acyltransferase activity, transferring groups other than amino-acyl groups"/>
    <property type="evidence" value="ECO:0007669"/>
    <property type="project" value="InterPro"/>
</dbReference>
<dbReference type="Proteomes" id="UP001244427">
    <property type="component" value="Unassembled WGS sequence"/>
</dbReference>
<dbReference type="InterPro" id="IPR016181">
    <property type="entry name" value="Acyl_CoA_acyltransferase"/>
</dbReference>
<protein>
    <submittedName>
        <fullName evidence="2">Ribosomal protein S18 acetylase RimI-like enzyme</fullName>
    </submittedName>
</protein>
<gene>
    <name evidence="2" type="ORF">QFZ53_002490</name>
</gene>
<dbReference type="RefSeq" id="WP_307296866.1">
    <property type="nucleotide sequence ID" value="NZ_JAUSXV010000001.1"/>
</dbReference>